<dbReference type="GO" id="GO:0016787">
    <property type="term" value="F:hydrolase activity"/>
    <property type="evidence" value="ECO:0007669"/>
    <property type="project" value="UniProtKB-KW"/>
</dbReference>
<keyword evidence="7" id="KW-0695">RNA-directed DNA polymerase</keyword>
<evidence type="ECO:0000256" key="8">
    <source>
        <dbReference type="ARBA" id="ARBA00022932"/>
    </source>
</evidence>
<dbReference type="STRING" id="151549.A0A4C1XQC9"/>
<evidence type="ECO:0000256" key="4">
    <source>
        <dbReference type="ARBA" id="ARBA00022801"/>
    </source>
</evidence>
<keyword evidence="8" id="KW-0239">DNA-directed DNA polymerase</keyword>
<comment type="caution">
    <text evidence="10">The sequence shown here is derived from an EMBL/GenBank/DDBJ whole genome shotgun (WGS) entry which is preliminary data.</text>
</comment>
<evidence type="ECO:0000256" key="5">
    <source>
        <dbReference type="ARBA" id="ARBA00022842"/>
    </source>
</evidence>
<dbReference type="AlphaFoldDB" id="A0A4C1XQC9"/>
<keyword evidence="9" id="KW-0233">DNA recombination</keyword>
<evidence type="ECO:0000313" key="10">
    <source>
        <dbReference type="EMBL" id="GBP65698.1"/>
    </source>
</evidence>
<evidence type="ECO:0000256" key="2">
    <source>
        <dbReference type="ARBA" id="ARBA00022723"/>
    </source>
</evidence>
<evidence type="ECO:0000256" key="3">
    <source>
        <dbReference type="ARBA" id="ARBA00022759"/>
    </source>
</evidence>
<name>A0A4C1XQC9_EUMVA</name>
<dbReference type="GO" id="GO:0046872">
    <property type="term" value="F:metal ion binding"/>
    <property type="evidence" value="ECO:0007669"/>
    <property type="project" value="UniProtKB-KW"/>
</dbReference>
<dbReference type="EMBL" id="BGZK01000937">
    <property type="protein sequence ID" value="GBP65698.1"/>
    <property type="molecule type" value="Genomic_DNA"/>
</dbReference>
<organism evidence="10 11">
    <name type="scientific">Eumeta variegata</name>
    <name type="common">Bagworm moth</name>
    <name type="synonym">Eumeta japonica</name>
    <dbReference type="NCBI Taxonomy" id="151549"/>
    <lineage>
        <taxon>Eukaryota</taxon>
        <taxon>Metazoa</taxon>
        <taxon>Ecdysozoa</taxon>
        <taxon>Arthropoda</taxon>
        <taxon>Hexapoda</taxon>
        <taxon>Insecta</taxon>
        <taxon>Pterygota</taxon>
        <taxon>Neoptera</taxon>
        <taxon>Endopterygota</taxon>
        <taxon>Lepidoptera</taxon>
        <taxon>Glossata</taxon>
        <taxon>Ditrysia</taxon>
        <taxon>Tineoidea</taxon>
        <taxon>Psychidae</taxon>
        <taxon>Oiketicinae</taxon>
        <taxon>Eumeta</taxon>
    </lineage>
</organism>
<evidence type="ECO:0000313" key="11">
    <source>
        <dbReference type="Proteomes" id="UP000299102"/>
    </source>
</evidence>
<dbReference type="GO" id="GO:0003964">
    <property type="term" value="F:RNA-directed DNA polymerase activity"/>
    <property type="evidence" value="ECO:0007669"/>
    <property type="project" value="UniProtKB-KW"/>
</dbReference>
<dbReference type="PANTHER" id="PTHR42648">
    <property type="entry name" value="TRANSPOSASE, PUTATIVE-RELATED"/>
    <property type="match status" value="1"/>
</dbReference>
<keyword evidence="5" id="KW-0460">Magnesium</keyword>
<protein>
    <submittedName>
        <fullName evidence="10">Retrovirus-related Pol polyprotein from transposon TNT 1-94</fullName>
    </submittedName>
</protein>
<keyword evidence="3" id="KW-0255">Endonuclease</keyword>
<dbReference type="OrthoDB" id="413361at2759"/>
<keyword evidence="11" id="KW-1185">Reference proteome</keyword>
<keyword evidence="4" id="KW-0378">Hydrolase</keyword>
<proteinExistence type="predicted"/>
<dbReference type="GO" id="GO:0003887">
    <property type="term" value="F:DNA-directed DNA polymerase activity"/>
    <property type="evidence" value="ECO:0007669"/>
    <property type="project" value="UniProtKB-KW"/>
</dbReference>
<keyword evidence="2" id="KW-0479">Metal-binding</keyword>
<reference evidence="10 11" key="1">
    <citation type="journal article" date="2019" name="Commun. Biol.">
        <title>The bagworm genome reveals a unique fibroin gene that provides high tensile strength.</title>
        <authorList>
            <person name="Kono N."/>
            <person name="Nakamura H."/>
            <person name="Ohtoshi R."/>
            <person name="Tomita M."/>
            <person name="Numata K."/>
            <person name="Arakawa K."/>
        </authorList>
    </citation>
    <scope>NUCLEOTIDE SEQUENCE [LARGE SCALE GENOMIC DNA]</scope>
</reference>
<dbReference type="PANTHER" id="PTHR42648:SF11">
    <property type="entry name" value="TRANSPOSON TY4-P GAG-POL POLYPROTEIN"/>
    <property type="match status" value="1"/>
</dbReference>
<sequence>MANISKSKCIVCCEGKQSRQPFAHEGNRSTELLGVVHCDICGPMKNVFLGGSDYFLIFVVENKEDSFVSIESVNDLYEELMRSEEESQSNFIIKTLLKRQKKELDKYGWMCIESIESLSDELTLEEVLQGPEKVYWE</sequence>
<dbReference type="InterPro" id="IPR039537">
    <property type="entry name" value="Retrotran_Ty1/copia-like"/>
</dbReference>
<dbReference type="GO" id="GO:0004519">
    <property type="term" value="F:endonuclease activity"/>
    <property type="evidence" value="ECO:0007669"/>
    <property type="project" value="UniProtKB-KW"/>
</dbReference>
<keyword evidence="1" id="KW-0540">Nuclease</keyword>
<dbReference type="GO" id="GO:0006310">
    <property type="term" value="P:DNA recombination"/>
    <property type="evidence" value="ECO:0007669"/>
    <property type="project" value="UniProtKB-KW"/>
</dbReference>
<evidence type="ECO:0000256" key="7">
    <source>
        <dbReference type="ARBA" id="ARBA00022918"/>
    </source>
</evidence>
<evidence type="ECO:0000256" key="6">
    <source>
        <dbReference type="ARBA" id="ARBA00022908"/>
    </source>
</evidence>
<keyword evidence="6" id="KW-0229">DNA integration</keyword>
<keyword evidence="8" id="KW-0808">Transferase</keyword>
<dbReference type="Proteomes" id="UP000299102">
    <property type="component" value="Unassembled WGS sequence"/>
</dbReference>
<accession>A0A4C1XQC9</accession>
<evidence type="ECO:0000256" key="1">
    <source>
        <dbReference type="ARBA" id="ARBA00022722"/>
    </source>
</evidence>
<gene>
    <name evidence="10" type="ORF">EVAR_48399_1</name>
</gene>
<evidence type="ECO:0000256" key="9">
    <source>
        <dbReference type="ARBA" id="ARBA00023172"/>
    </source>
</evidence>
<keyword evidence="8" id="KW-0548">Nucleotidyltransferase</keyword>
<dbReference type="GO" id="GO:0015074">
    <property type="term" value="P:DNA integration"/>
    <property type="evidence" value="ECO:0007669"/>
    <property type="project" value="UniProtKB-KW"/>
</dbReference>